<dbReference type="RefSeq" id="XP_024575899.1">
    <property type="nucleotide sequence ID" value="XM_024725087.1"/>
</dbReference>
<keyword evidence="2" id="KW-1185">Reference proteome</keyword>
<reference evidence="2" key="1">
    <citation type="submission" date="2014-09" db="EMBL/GenBank/DDBJ databases">
        <authorList>
            <person name="Sharma Rahul"/>
            <person name="Thines Marco"/>
        </authorList>
    </citation>
    <scope>NUCLEOTIDE SEQUENCE [LARGE SCALE GENOMIC DNA]</scope>
</reference>
<dbReference type="GeneID" id="36404827"/>
<organism evidence="1 2">
    <name type="scientific">Plasmopara halstedii</name>
    <name type="common">Downy mildew of sunflower</name>
    <dbReference type="NCBI Taxonomy" id="4781"/>
    <lineage>
        <taxon>Eukaryota</taxon>
        <taxon>Sar</taxon>
        <taxon>Stramenopiles</taxon>
        <taxon>Oomycota</taxon>
        <taxon>Peronosporomycetes</taxon>
        <taxon>Peronosporales</taxon>
        <taxon>Peronosporaceae</taxon>
        <taxon>Plasmopara</taxon>
    </lineage>
</organism>
<sequence length="126" mass="14211">MRTSCKSASTGSLKQRGISPLCISSYCFKLMTKRKAKFFQGSKCQMKSHIGNVCLRLLQITRRLEVVFVAISAKTLTHDSSRTRLSAFQSQTSFAKACDRIKERELNAADEFPSNLMHLMTPKTRS</sequence>
<evidence type="ECO:0000313" key="1">
    <source>
        <dbReference type="EMBL" id="CEG39530.1"/>
    </source>
</evidence>
<dbReference type="Proteomes" id="UP000054928">
    <property type="component" value="Unassembled WGS sequence"/>
</dbReference>
<accession>A0A0P1AGE2</accession>
<name>A0A0P1AGE2_PLAHL</name>
<dbReference type="EMBL" id="CCYD01000428">
    <property type="protein sequence ID" value="CEG39530.1"/>
    <property type="molecule type" value="Genomic_DNA"/>
</dbReference>
<proteinExistence type="predicted"/>
<protein>
    <submittedName>
        <fullName evidence="1">Uncharacterized protein</fullName>
    </submittedName>
</protein>
<dbReference type="AlphaFoldDB" id="A0A0P1AGE2"/>
<evidence type="ECO:0000313" key="2">
    <source>
        <dbReference type="Proteomes" id="UP000054928"/>
    </source>
</evidence>